<dbReference type="InterPro" id="IPR018673">
    <property type="entry name" value="DUF2141"/>
</dbReference>
<evidence type="ECO:0000313" key="3">
    <source>
        <dbReference type="Proteomes" id="UP000503018"/>
    </source>
</evidence>
<dbReference type="Proteomes" id="UP000503018">
    <property type="component" value="Chromosome"/>
</dbReference>
<gene>
    <name evidence="2" type="ORF">GV829_12415</name>
</gene>
<dbReference type="EMBL" id="CP053015">
    <property type="protein sequence ID" value="QJQ33139.1"/>
    <property type="molecule type" value="Genomic_DNA"/>
</dbReference>
<keyword evidence="1" id="KW-0732">Signal</keyword>
<sequence>MRPVALASLLASAGLLAESPAIAEELVVSVSGAENVPGNIACRLFAGPRNFPNGAATAGQQSVQRQRNGESCRFRNLAPGSYALVVAVLPPDQEDVTRDILGRPRQPWGVSNNVRPALRAPRYQEAAFTIVAGRVNRLTVNLAR</sequence>
<dbReference type="AlphaFoldDB" id="A0A6M4AYL9"/>
<name>A0A6M4AYL9_9SPHN</name>
<dbReference type="Pfam" id="PF09912">
    <property type="entry name" value="DUF2141"/>
    <property type="match status" value="1"/>
</dbReference>
<dbReference type="KEGG" id="slan:GV829_12415"/>
<protein>
    <submittedName>
        <fullName evidence="2">DUF2141 domain-containing protein</fullName>
    </submittedName>
</protein>
<evidence type="ECO:0000256" key="1">
    <source>
        <dbReference type="SAM" id="SignalP"/>
    </source>
</evidence>
<reference evidence="2 3" key="1">
    <citation type="submission" date="2020-01" db="EMBL/GenBank/DDBJ databases">
        <title>Sphingomonas sp. strain CSW-10.</title>
        <authorList>
            <person name="Chen W.-M."/>
        </authorList>
    </citation>
    <scope>NUCLEOTIDE SEQUENCE [LARGE SCALE GENOMIC DNA]</scope>
    <source>
        <strain evidence="2 3">CSW-10</strain>
    </source>
</reference>
<dbReference type="RefSeq" id="WP_169947121.1">
    <property type="nucleotide sequence ID" value="NZ_CP053015.1"/>
</dbReference>
<keyword evidence="3" id="KW-1185">Reference proteome</keyword>
<accession>A0A6M4AYL9</accession>
<evidence type="ECO:0000313" key="2">
    <source>
        <dbReference type="EMBL" id="QJQ33139.1"/>
    </source>
</evidence>
<feature type="chain" id="PRO_5026839139" evidence="1">
    <location>
        <begin position="24"/>
        <end position="144"/>
    </location>
</feature>
<organism evidence="2 3">
    <name type="scientific">Sphingomonas lacunae</name>
    <dbReference type="NCBI Taxonomy" id="2698828"/>
    <lineage>
        <taxon>Bacteria</taxon>
        <taxon>Pseudomonadati</taxon>
        <taxon>Pseudomonadota</taxon>
        <taxon>Alphaproteobacteria</taxon>
        <taxon>Sphingomonadales</taxon>
        <taxon>Sphingomonadaceae</taxon>
        <taxon>Sphingomonas</taxon>
    </lineage>
</organism>
<feature type="signal peptide" evidence="1">
    <location>
        <begin position="1"/>
        <end position="23"/>
    </location>
</feature>
<proteinExistence type="predicted"/>